<dbReference type="PRINTS" id="PR00722">
    <property type="entry name" value="CHYMOTRYPSIN"/>
</dbReference>
<feature type="chain" id="PRO_5046598936" evidence="1">
    <location>
        <begin position="29"/>
        <end position="254"/>
    </location>
</feature>
<organism evidence="3 4">
    <name type="scientific">Streptomyces abikoensis</name>
    <dbReference type="NCBI Taxonomy" id="97398"/>
    <lineage>
        <taxon>Bacteria</taxon>
        <taxon>Bacillati</taxon>
        <taxon>Actinomycetota</taxon>
        <taxon>Actinomycetes</taxon>
        <taxon>Kitasatosporales</taxon>
        <taxon>Streptomycetaceae</taxon>
        <taxon>Streptomyces</taxon>
    </lineage>
</organism>
<feature type="signal peptide" evidence="1">
    <location>
        <begin position="1"/>
        <end position="28"/>
    </location>
</feature>
<sequence length="254" mass="26751">MSHRSFRTLSCCCAAATLLPLWVSAPHAAAFTGDPEKVKPAEAPWFVTIVGPKNNKGKVIKCSGVLTSPTRIATADHCIRGDEEQIIHGTYAIFQGSHADYLEKVTTKNAPVSLADDDHGDVAMLILEQRFKKEAALPVALSAPAPPETGVIYASGETPDDRIGKSIRKLPVTTAKLKNPNPYYAVAVSSDKKQVACESDSGGPLVVSDGEGTLVVSAAVSGTVLDDCPKKPVKAGGTALGVLYKFYATLMTVD</sequence>
<feature type="domain" description="Peptidase S1" evidence="2">
    <location>
        <begin position="30"/>
        <end position="254"/>
    </location>
</feature>
<dbReference type="InterPro" id="IPR051333">
    <property type="entry name" value="CLIP_Serine_Protease"/>
</dbReference>
<dbReference type="GO" id="GO:0016787">
    <property type="term" value="F:hydrolase activity"/>
    <property type="evidence" value="ECO:0007669"/>
    <property type="project" value="UniProtKB-KW"/>
</dbReference>
<dbReference type="PANTHER" id="PTHR24260">
    <property type="match status" value="1"/>
</dbReference>
<evidence type="ECO:0000313" key="3">
    <source>
        <dbReference type="EMBL" id="MFI0915502.1"/>
    </source>
</evidence>
<comment type="caution">
    <text evidence="3">The sequence shown here is derived from an EMBL/GenBank/DDBJ whole genome shotgun (WGS) entry which is preliminary data.</text>
</comment>
<dbReference type="InterPro" id="IPR043504">
    <property type="entry name" value="Peptidase_S1_PA_chymotrypsin"/>
</dbReference>
<dbReference type="SMART" id="SM00020">
    <property type="entry name" value="Tryp_SPc"/>
    <property type="match status" value="1"/>
</dbReference>
<gene>
    <name evidence="3" type="ORF">ACH4TF_34535</name>
</gene>
<keyword evidence="4" id="KW-1185">Reference proteome</keyword>
<dbReference type="PROSITE" id="PS50240">
    <property type="entry name" value="TRYPSIN_DOM"/>
    <property type="match status" value="1"/>
</dbReference>
<dbReference type="PANTHER" id="PTHR24260:SF136">
    <property type="entry name" value="GH08193P-RELATED"/>
    <property type="match status" value="1"/>
</dbReference>
<evidence type="ECO:0000313" key="4">
    <source>
        <dbReference type="Proteomes" id="UP001611162"/>
    </source>
</evidence>
<dbReference type="EC" id="3.4.21.-" evidence="3"/>
<keyword evidence="1" id="KW-0732">Signal</keyword>
<dbReference type="RefSeq" id="WP_397615065.1">
    <property type="nucleotide sequence ID" value="NZ_JBIRRB010000026.1"/>
</dbReference>
<dbReference type="InterPro" id="IPR001254">
    <property type="entry name" value="Trypsin_dom"/>
</dbReference>
<keyword evidence="3" id="KW-0378">Hydrolase</keyword>
<dbReference type="EMBL" id="JBIRRB010000026">
    <property type="protein sequence ID" value="MFI0915502.1"/>
    <property type="molecule type" value="Genomic_DNA"/>
</dbReference>
<evidence type="ECO:0000259" key="2">
    <source>
        <dbReference type="PROSITE" id="PS50240"/>
    </source>
</evidence>
<dbReference type="InterPro" id="IPR001314">
    <property type="entry name" value="Peptidase_S1A"/>
</dbReference>
<dbReference type="Pfam" id="PF00089">
    <property type="entry name" value="Trypsin"/>
    <property type="match status" value="1"/>
</dbReference>
<reference evidence="3 4" key="1">
    <citation type="submission" date="2024-10" db="EMBL/GenBank/DDBJ databases">
        <title>The Natural Products Discovery Center: Release of the First 8490 Sequenced Strains for Exploring Actinobacteria Biosynthetic Diversity.</title>
        <authorList>
            <person name="Kalkreuter E."/>
            <person name="Kautsar S.A."/>
            <person name="Yang D."/>
            <person name="Bader C.D."/>
            <person name="Teijaro C.N."/>
            <person name="Fluegel L."/>
            <person name="Davis C.M."/>
            <person name="Simpson J.R."/>
            <person name="Lauterbach L."/>
            <person name="Steele A.D."/>
            <person name="Gui C."/>
            <person name="Meng S."/>
            <person name="Li G."/>
            <person name="Viehrig K."/>
            <person name="Ye F."/>
            <person name="Su P."/>
            <person name="Kiefer A.F."/>
            <person name="Nichols A."/>
            <person name="Cepeda A.J."/>
            <person name="Yan W."/>
            <person name="Fan B."/>
            <person name="Jiang Y."/>
            <person name="Adhikari A."/>
            <person name="Zheng C.-J."/>
            <person name="Schuster L."/>
            <person name="Cowan T.M."/>
            <person name="Smanski M.J."/>
            <person name="Chevrette M.G."/>
            <person name="De Carvalho L.P.S."/>
            <person name="Shen B."/>
        </authorList>
    </citation>
    <scope>NUCLEOTIDE SEQUENCE [LARGE SCALE GENOMIC DNA]</scope>
    <source>
        <strain evidence="3 4">NPDC020979</strain>
    </source>
</reference>
<dbReference type="Gene3D" id="2.40.10.10">
    <property type="entry name" value="Trypsin-like serine proteases"/>
    <property type="match status" value="2"/>
</dbReference>
<evidence type="ECO:0000256" key="1">
    <source>
        <dbReference type="SAM" id="SignalP"/>
    </source>
</evidence>
<dbReference type="Proteomes" id="UP001611162">
    <property type="component" value="Unassembled WGS sequence"/>
</dbReference>
<dbReference type="InterPro" id="IPR009003">
    <property type="entry name" value="Peptidase_S1_PA"/>
</dbReference>
<dbReference type="SUPFAM" id="SSF50494">
    <property type="entry name" value="Trypsin-like serine proteases"/>
    <property type="match status" value="1"/>
</dbReference>
<protein>
    <submittedName>
        <fullName evidence="3">Trypsin-like serine protease</fullName>
        <ecNumber evidence="3">3.4.21.-</ecNumber>
    </submittedName>
</protein>
<proteinExistence type="predicted"/>
<name>A0ABW7THF5_9ACTN</name>
<accession>A0ABW7THF5</accession>